<keyword evidence="3" id="KW-1185">Reference proteome</keyword>
<gene>
    <name evidence="2" type="ORF">J2S44_003668</name>
</gene>
<protein>
    <submittedName>
        <fullName evidence="2">Uncharacterized protein</fullName>
    </submittedName>
</protein>
<evidence type="ECO:0000256" key="1">
    <source>
        <dbReference type="SAM" id="MobiDB-lite"/>
    </source>
</evidence>
<name>A0AAE3ZNX3_9ACTN</name>
<accession>A0AAE3ZNX3</accession>
<sequence length="36" mass="4060">MRRGIRLTGSDSEPSRHESAPITHRHSFITRVGDAE</sequence>
<reference evidence="2 3" key="1">
    <citation type="submission" date="2023-07" db="EMBL/GenBank/DDBJ databases">
        <title>Sequencing the genomes of 1000 actinobacteria strains.</title>
        <authorList>
            <person name="Klenk H.-P."/>
        </authorList>
    </citation>
    <scope>NUCLEOTIDE SEQUENCE [LARGE SCALE GENOMIC DNA]</scope>
    <source>
        <strain evidence="2 3">DSM 44711</strain>
    </source>
</reference>
<evidence type="ECO:0000313" key="3">
    <source>
        <dbReference type="Proteomes" id="UP001183629"/>
    </source>
</evidence>
<organism evidence="2 3">
    <name type="scientific">Catenuloplanes niger</name>
    <dbReference type="NCBI Taxonomy" id="587534"/>
    <lineage>
        <taxon>Bacteria</taxon>
        <taxon>Bacillati</taxon>
        <taxon>Actinomycetota</taxon>
        <taxon>Actinomycetes</taxon>
        <taxon>Micromonosporales</taxon>
        <taxon>Micromonosporaceae</taxon>
        <taxon>Catenuloplanes</taxon>
    </lineage>
</organism>
<dbReference type="EMBL" id="JAVDYC010000001">
    <property type="protein sequence ID" value="MDR7323418.1"/>
    <property type="molecule type" value="Genomic_DNA"/>
</dbReference>
<dbReference type="Proteomes" id="UP001183629">
    <property type="component" value="Unassembled WGS sequence"/>
</dbReference>
<proteinExistence type="predicted"/>
<comment type="caution">
    <text evidence="2">The sequence shown here is derived from an EMBL/GenBank/DDBJ whole genome shotgun (WGS) entry which is preliminary data.</text>
</comment>
<feature type="region of interest" description="Disordered" evidence="1">
    <location>
        <begin position="1"/>
        <end position="36"/>
    </location>
</feature>
<dbReference type="AlphaFoldDB" id="A0AAE3ZNX3"/>
<evidence type="ECO:0000313" key="2">
    <source>
        <dbReference type="EMBL" id="MDR7323418.1"/>
    </source>
</evidence>